<evidence type="ECO:0000256" key="4">
    <source>
        <dbReference type="ARBA" id="ARBA00022741"/>
    </source>
</evidence>
<evidence type="ECO:0000259" key="9">
    <source>
        <dbReference type="PROSITE" id="PS50011"/>
    </source>
</evidence>
<sequence>MEPQPKGASPVPAEGAPVPRVPGYETLRRLGGGGSGDVWLVRHGATGALHAAKVVRAPGPAGAGPEEVLAAARREARIAGAREHEHILAVHEVLLAESDGACPGIAARDGGSRNAAGIALVTDYAAGGSLARLVAARGRISAGETVTAVGPIAQTLAGLHAEGTVHGDVSPGNVLFTAQGKPILADFGLGRMLGDPAAVAAGTPGFEAPEPGAGPGAAAQLALRDVYSLGALVWFCLTGSPPPRTAERPPLALVAEDIPAALAAAVEAALRDAPRERPSAAEFGQTVFRSARPEPVDLAPAVDESVLPELLTRLHDASGKGRRRDRRLAARASRRRGSGAASAPQARTPPSRSQHPAGPAAVPRRAVLTGAAAAVLLLVALGAGAVWAGSIAQQQRSQAESAVQAGASGWGGLPESLRRSAEADDPVQAVQALSEIRARAIADRDLGMLAEVNAPGSQAAHADESLVQALVGEGRRLEGFSATVTAARLEAGPPAGRGGAAAAGDTAVVRVSVVTSGYRVVDEAGERIGEQPAGKDQELKVVLVKGSERWQVGQILGG</sequence>
<gene>
    <name evidence="10" type="ORF">ABCQ75_14020</name>
</gene>
<dbReference type="InterPro" id="IPR000719">
    <property type="entry name" value="Prot_kinase_dom"/>
</dbReference>
<reference evidence="10 11" key="1">
    <citation type="submission" date="2024-05" db="EMBL/GenBank/DDBJ databases">
        <title>Sinomonas sp. nov., isolated from a waste landfill.</title>
        <authorList>
            <person name="Zhao Y."/>
        </authorList>
    </citation>
    <scope>NUCLEOTIDE SEQUENCE [LARGE SCALE GENOMIC DNA]</scope>
    <source>
        <strain evidence="10 11">CCTCC AB2014300</strain>
    </source>
</reference>
<evidence type="ECO:0000256" key="6">
    <source>
        <dbReference type="ARBA" id="ARBA00022840"/>
    </source>
</evidence>
<accession>A0ABU9X5C1</accession>
<evidence type="ECO:0000313" key="11">
    <source>
        <dbReference type="Proteomes" id="UP001422074"/>
    </source>
</evidence>
<dbReference type="RefSeq" id="WP_345886129.1">
    <property type="nucleotide sequence ID" value="NZ_JBDFRB010000016.1"/>
</dbReference>
<keyword evidence="6" id="KW-0067">ATP-binding</keyword>
<dbReference type="Proteomes" id="UP001422074">
    <property type="component" value="Unassembled WGS sequence"/>
</dbReference>
<keyword evidence="8" id="KW-0472">Membrane</keyword>
<feature type="domain" description="Protein kinase" evidence="9">
    <location>
        <begin position="24"/>
        <end position="289"/>
    </location>
</feature>
<feature type="transmembrane region" description="Helical" evidence="8">
    <location>
        <begin position="366"/>
        <end position="388"/>
    </location>
</feature>
<name>A0ABU9X5C1_9MICC</name>
<comment type="caution">
    <text evidence="10">The sequence shown here is derived from an EMBL/GenBank/DDBJ whole genome shotgun (WGS) entry which is preliminary data.</text>
</comment>
<protein>
    <recommendedName>
        <fullName evidence="1">non-specific serine/threonine protein kinase</fullName>
        <ecNumber evidence="1">2.7.11.1</ecNumber>
    </recommendedName>
</protein>
<evidence type="ECO:0000313" key="10">
    <source>
        <dbReference type="EMBL" id="MEN2745640.1"/>
    </source>
</evidence>
<keyword evidence="3" id="KW-0808">Transferase</keyword>
<keyword evidence="8" id="KW-1133">Transmembrane helix</keyword>
<dbReference type="GO" id="GO:0016301">
    <property type="term" value="F:kinase activity"/>
    <property type="evidence" value="ECO:0007669"/>
    <property type="project" value="UniProtKB-KW"/>
</dbReference>
<dbReference type="Gene3D" id="3.30.200.20">
    <property type="entry name" value="Phosphorylase Kinase, domain 1"/>
    <property type="match status" value="1"/>
</dbReference>
<dbReference type="PANTHER" id="PTHR43289:SF6">
    <property type="entry name" value="SERINE_THREONINE-PROTEIN KINASE NEKL-3"/>
    <property type="match status" value="1"/>
</dbReference>
<dbReference type="PANTHER" id="PTHR43289">
    <property type="entry name" value="MITOGEN-ACTIVATED PROTEIN KINASE KINASE KINASE 20-RELATED"/>
    <property type="match status" value="1"/>
</dbReference>
<evidence type="ECO:0000256" key="2">
    <source>
        <dbReference type="ARBA" id="ARBA00022527"/>
    </source>
</evidence>
<dbReference type="PROSITE" id="PS50011">
    <property type="entry name" value="PROTEIN_KINASE_DOM"/>
    <property type="match status" value="1"/>
</dbReference>
<dbReference type="Pfam" id="PF00069">
    <property type="entry name" value="Pkinase"/>
    <property type="match status" value="1"/>
</dbReference>
<organism evidence="10 11">
    <name type="scientific">Sinomonas halotolerans</name>
    <dbReference type="NCBI Taxonomy" id="1644133"/>
    <lineage>
        <taxon>Bacteria</taxon>
        <taxon>Bacillati</taxon>
        <taxon>Actinomycetota</taxon>
        <taxon>Actinomycetes</taxon>
        <taxon>Micrococcales</taxon>
        <taxon>Micrococcaceae</taxon>
        <taxon>Sinomonas</taxon>
    </lineage>
</organism>
<dbReference type="InterPro" id="IPR011009">
    <property type="entry name" value="Kinase-like_dom_sf"/>
</dbReference>
<feature type="region of interest" description="Disordered" evidence="7">
    <location>
        <begin position="315"/>
        <end position="362"/>
    </location>
</feature>
<keyword evidence="11" id="KW-1185">Reference proteome</keyword>
<keyword evidence="8" id="KW-0812">Transmembrane</keyword>
<evidence type="ECO:0000256" key="3">
    <source>
        <dbReference type="ARBA" id="ARBA00022679"/>
    </source>
</evidence>
<dbReference type="EMBL" id="JBDFRB010000016">
    <property type="protein sequence ID" value="MEN2745640.1"/>
    <property type="molecule type" value="Genomic_DNA"/>
</dbReference>
<keyword evidence="5 10" id="KW-0418">Kinase</keyword>
<evidence type="ECO:0000256" key="1">
    <source>
        <dbReference type="ARBA" id="ARBA00012513"/>
    </source>
</evidence>
<feature type="region of interest" description="Disordered" evidence="7">
    <location>
        <begin position="1"/>
        <end position="22"/>
    </location>
</feature>
<evidence type="ECO:0000256" key="5">
    <source>
        <dbReference type="ARBA" id="ARBA00022777"/>
    </source>
</evidence>
<keyword evidence="2" id="KW-0723">Serine/threonine-protein kinase</keyword>
<dbReference type="Gene3D" id="1.10.510.10">
    <property type="entry name" value="Transferase(Phosphotransferase) domain 1"/>
    <property type="match status" value="1"/>
</dbReference>
<dbReference type="EC" id="2.7.11.1" evidence="1"/>
<proteinExistence type="predicted"/>
<evidence type="ECO:0000256" key="8">
    <source>
        <dbReference type="SAM" id="Phobius"/>
    </source>
</evidence>
<keyword evidence="4" id="KW-0547">Nucleotide-binding</keyword>
<dbReference type="SUPFAM" id="SSF56112">
    <property type="entry name" value="Protein kinase-like (PK-like)"/>
    <property type="match status" value="1"/>
</dbReference>
<evidence type="ECO:0000256" key="7">
    <source>
        <dbReference type="SAM" id="MobiDB-lite"/>
    </source>
</evidence>